<protein>
    <recommendedName>
        <fullName evidence="8">Propionate 3-nitronate monooxygenase</fullName>
    </recommendedName>
</protein>
<dbReference type="PANTHER" id="PTHR42747">
    <property type="entry name" value="NITRONATE MONOOXYGENASE-RELATED"/>
    <property type="match status" value="1"/>
</dbReference>
<comment type="catalytic activity">
    <reaction evidence="9">
        <text>3 propionate 3-nitronate + 3 O2 + H2O = 3 3-oxopropanoate + 2 nitrate + nitrite + H2O2 + 3 H(+)</text>
        <dbReference type="Rhea" id="RHEA:57332"/>
        <dbReference type="ChEBI" id="CHEBI:15377"/>
        <dbReference type="ChEBI" id="CHEBI:15378"/>
        <dbReference type="ChEBI" id="CHEBI:15379"/>
        <dbReference type="ChEBI" id="CHEBI:16240"/>
        <dbReference type="ChEBI" id="CHEBI:16301"/>
        <dbReference type="ChEBI" id="CHEBI:17632"/>
        <dbReference type="ChEBI" id="CHEBI:33190"/>
        <dbReference type="ChEBI" id="CHEBI:136067"/>
    </reaction>
</comment>
<dbReference type="CDD" id="cd04730">
    <property type="entry name" value="NPD_like"/>
    <property type="match status" value="1"/>
</dbReference>
<dbReference type="Proteomes" id="UP001501842">
    <property type="component" value="Unassembled WGS sequence"/>
</dbReference>
<dbReference type="GO" id="GO:0004497">
    <property type="term" value="F:monooxygenase activity"/>
    <property type="evidence" value="ECO:0007669"/>
    <property type="project" value="UniProtKB-KW"/>
</dbReference>
<dbReference type="EMBL" id="BAAATZ010000032">
    <property type="protein sequence ID" value="GAA2736204.1"/>
    <property type="molecule type" value="Genomic_DNA"/>
</dbReference>
<reference evidence="10 11" key="1">
    <citation type="journal article" date="2019" name="Int. J. Syst. Evol. Microbiol.">
        <title>The Global Catalogue of Microorganisms (GCM) 10K type strain sequencing project: providing services to taxonomists for standard genome sequencing and annotation.</title>
        <authorList>
            <consortium name="The Broad Institute Genomics Platform"/>
            <consortium name="The Broad Institute Genome Sequencing Center for Infectious Disease"/>
            <person name="Wu L."/>
            <person name="Ma J."/>
        </authorList>
    </citation>
    <scope>NUCLEOTIDE SEQUENCE [LARGE SCALE GENOMIC DNA]</scope>
    <source>
        <strain evidence="10 11">JCM 8201</strain>
    </source>
</reference>
<comment type="caution">
    <text evidence="10">The sequence shown here is derived from an EMBL/GenBank/DDBJ whole genome shotgun (WGS) entry which is preliminary data.</text>
</comment>
<keyword evidence="6" id="KW-0560">Oxidoreductase</keyword>
<gene>
    <name evidence="10" type="ORF">GCM10010439_62720</name>
</gene>
<comment type="cofactor">
    <cofactor evidence="1">
        <name>FMN</name>
        <dbReference type="ChEBI" id="CHEBI:58210"/>
    </cofactor>
</comment>
<keyword evidence="7 10" id="KW-0503">Monooxygenase</keyword>
<evidence type="ECO:0000256" key="3">
    <source>
        <dbReference type="ARBA" id="ARBA00022575"/>
    </source>
</evidence>
<keyword evidence="4" id="KW-0285">Flavoprotein</keyword>
<proteinExistence type="inferred from homology"/>
<evidence type="ECO:0000256" key="5">
    <source>
        <dbReference type="ARBA" id="ARBA00022643"/>
    </source>
</evidence>
<dbReference type="RefSeq" id="WP_344455976.1">
    <property type="nucleotide sequence ID" value="NZ_BAAATZ010000032.1"/>
</dbReference>
<keyword evidence="5" id="KW-0288">FMN</keyword>
<dbReference type="PANTHER" id="PTHR42747:SF3">
    <property type="entry name" value="NITRONATE MONOOXYGENASE-RELATED"/>
    <property type="match status" value="1"/>
</dbReference>
<dbReference type="SUPFAM" id="SSF51412">
    <property type="entry name" value="Inosine monophosphate dehydrogenase (IMPDH)"/>
    <property type="match status" value="1"/>
</dbReference>
<keyword evidence="3" id="KW-0216">Detoxification</keyword>
<evidence type="ECO:0000313" key="11">
    <source>
        <dbReference type="Proteomes" id="UP001501842"/>
    </source>
</evidence>
<evidence type="ECO:0000256" key="4">
    <source>
        <dbReference type="ARBA" id="ARBA00022630"/>
    </source>
</evidence>
<dbReference type="InterPro" id="IPR004136">
    <property type="entry name" value="NMO"/>
</dbReference>
<dbReference type="Pfam" id="PF03060">
    <property type="entry name" value="NMO"/>
    <property type="match status" value="1"/>
</dbReference>
<comment type="similarity">
    <text evidence="2">Belongs to the nitronate monooxygenase family. NMO class I subfamily.</text>
</comment>
<evidence type="ECO:0000256" key="1">
    <source>
        <dbReference type="ARBA" id="ARBA00001917"/>
    </source>
</evidence>
<sequence>MFGEGRWPVALPVVQAPMAGGAATPELVAAVCGAGGLGFLAAGYKTAGRMRAEIERTRALTSRPFGVNVFLPTADEADPAELDAYARMIEPEARRLETALGAPAAGDDGYTDKIRDLLADPPAVVGFTFGLPDPETVRAFRDRGTLVLATVTSAAEAHEVQQASAADAVCVQGAEAGGHRGSFTNAGLEGTGLDRLLSEVRAVTRLPLIAAGGISSGADVARALAAGASAAMAGTAFLLCPESGTGETHRRALTDPRFDRTAMTRAFTGRPARGLANRFLAAYSDRAPAAYPQVHHLTAPLRKAAAERGDADTLHLWAGTSWQKARAVPAAAVVADLARL</sequence>
<organism evidence="10 11">
    <name type="scientific">Actinocorallia aurantiaca</name>
    <dbReference type="NCBI Taxonomy" id="46204"/>
    <lineage>
        <taxon>Bacteria</taxon>
        <taxon>Bacillati</taxon>
        <taxon>Actinomycetota</taxon>
        <taxon>Actinomycetes</taxon>
        <taxon>Streptosporangiales</taxon>
        <taxon>Thermomonosporaceae</taxon>
        <taxon>Actinocorallia</taxon>
    </lineage>
</organism>
<evidence type="ECO:0000256" key="9">
    <source>
        <dbReference type="ARBA" id="ARBA00049401"/>
    </source>
</evidence>
<name>A0ABN3UNQ1_9ACTN</name>
<dbReference type="Gene3D" id="3.20.20.70">
    <property type="entry name" value="Aldolase class I"/>
    <property type="match status" value="1"/>
</dbReference>
<evidence type="ECO:0000256" key="8">
    <source>
        <dbReference type="ARBA" id="ARBA00031155"/>
    </source>
</evidence>
<dbReference type="InterPro" id="IPR013785">
    <property type="entry name" value="Aldolase_TIM"/>
</dbReference>
<keyword evidence="11" id="KW-1185">Reference proteome</keyword>
<accession>A0ABN3UNQ1</accession>
<evidence type="ECO:0000256" key="6">
    <source>
        <dbReference type="ARBA" id="ARBA00023002"/>
    </source>
</evidence>
<evidence type="ECO:0000256" key="2">
    <source>
        <dbReference type="ARBA" id="ARBA00009881"/>
    </source>
</evidence>
<evidence type="ECO:0000256" key="7">
    <source>
        <dbReference type="ARBA" id="ARBA00023033"/>
    </source>
</evidence>
<evidence type="ECO:0000313" key="10">
    <source>
        <dbReference type="EMBL" id="GAA2736204.1"/>
    </source>
</evidence>